<reference evidence="1" key="1">
    <citation type="journal article" date="2017" name="Nature">
        <title>The sunflower genome provides insights into oil metabolism, flowering and Asterid evolution.</title>
        <authorList>
            <person name="Badouin H."/>
            <person name="Gouzy J."/>
            <person name="Grassa C.J."/>
            <person name="Murat F."/>
            <person name="Staton S.E."/>
            <person name="Cottret L."/>
            <person name="Lelandais-Briere C."/>
            <person name="Owens G.L."/>
            <person name="Carrere S."/>
            <person name="Mayjonade B."/>
            <person name="Legrand L."/>
            <person name="Gill N."/>
            <person name="Kane N.C."/>
            <person name="Bowers J.E."/>
            <person name="Hubner S."/>
            <person name="Bellec A."/>
            <person name="Berard A."/>
            <person name="Berges H."/>
            <person name="Blanchet N."/>
            <person name="Boniface M.C."/>
            <person name="Brunel D."/>
            <person name="Catrice O."/>
            <person name="Chaidir N."/>
            <person name="Claudel C."/>
            <person name="Donnadieu C."/>
            <person name="Faraut T."/>
            <person name="Fievet G."/>
            <person name="Helmstetter N."/>
            <person name="King M."/>
            <person name="Knapp S.J."/>
            <person name="Lai Z."/>
            <person name="Le Paslier M.C."/>
            <person name="Lippi Y."/>
            <person name="Lorenzon L."/>
            <person name="Mandel J.R."/>
            <person name="Marage G."/>
            <person name="Marchand G."/>
            <person name="Marquand E."/>
            <person name="Bret-Mestries E."/>
            <person name="Morien E."/>
            <person name="Nambeesan S."/>
            <person name="Nguyen T."/>
            <person name="Pegot-Espagnet P."/>
            <person name="Pouilly N."/>
            <person name="Raftis F."/>
            <person name="Sallet E."/>
            <person name="Schiex T."/>
            <person name="Thomas J."/>
            <person name="Vandecasteele C."/>
            <person name="Vares D."/>
            <person name="Vear F."/>
            <person name="Vautrin S."/>
            <person name="Crespi M."/>
            <person name="Mangin B."/>
            <person name="Burke J.M."/>
            <person name="Salse J."/>
            <person name="Munos S."/>
            <person name="Vincourt P."/>
            <person name="Rieseberg L.H."/>
            <person name="Langlade N.B."/>
        </authorList>
    </citation>
    <scope>NUCLEOTIDE SEQUENCE</scope>
    <source>
        <tissue evidence="1">Leaves</tissue>
    </source>
</reference>
<evidence type="ECO:0000313" key="1">
    <source>
        <dbReference type="EMBL" id="KAF5818175.1"/>
    </source>
</evidence>
<reference evidence="1" key="2">
    <citation type="submission" date="2020-06" db="EMBL/GenBank/DDBJ databases">
        <title>Helianthus annuus Genome sequencing and assembly Release 2.</title>
        <authorList>
            <person name="Gouzy J."/>
            <person name="Langlade N."/>
            <person name="Munos S."/>
        </authorList>
    </citation>
    <scope>NUCLEOTIDE SEQUENCE</scope>
    <source>
        <tissue evidence="1">Leaves</tissue>
    </source>
</reference>
<name>A0A9K3JN02_HELAN</name>
<accession>A0A9K3JN02</accession>
<dbReference type="EMBL" id="MNCJ02000317">
    <property type="protein sequence ID" value="KAF5818175.1"/>
    <property type="molecule type" value="Genomic_DNA"/>
</dbReference>
<dbReference type="Proteomes" id="UP000215914">
    <property type="component" value="Unassembled WGS sequence"/>
</dbReference>
<proteinExistence type="predicted"/>
<protein>
    <submittedName>
        <fullName evidence="1">Uncharacterized protein</fullName>
    </submittedName>
</protein>
<dbReference type="Gramene" id="mRNA:HanXRQr2_Chr02g0061871">
    <property type="protein sequence ID" value="mRNA:HanXRQr2_Chr02g0061871"/>
    <property type="gene ID" value="HanXRQr2_Chr02g0061871"/>
</dbReference>
<sequence length="40" mass="4627">MQLISLLLKRESGKLLTSCYLNPCIRFALDLLFNLMIFGH</sequence>
<evidence type="ECO:0000313" key="2">
    <source>
        <dbReference type="Proteomes" id="UP000215914"/>
    </source>
</evidence>
<dbReference type="AlphaFoldDB" id="A0A9K3JN02"/>
<gene>
    <name evidence="1" type="ORF">HanXRQr2_Chr02g0061871</name>
</gene>
<keyword evidence="2" id="KW-1185">Reference proteome</keyword>
<organism evidence="1 2">
    <name type="scientific">Helianthus annuus</name>
    <name type="common">Common sunflower</name>
    <dbReference type="NCBI Taxonomy" id="4232"/>
    <lineage>
        <taxon>Eukaryota</taxon>
        <taxon>Viridiplantae</taxon>
        <taxon>Streptophyta</taxon>
        <taxon>Embryophyta</taxon>
        <taxon>Tracheophyta</taxon>
        <taxon>Spermatophyta</taxon>
        <taxon>Magnoliopsida</taxon>
        <taxon>eudicotyledons</taxon>
        <taxon>Gunneridae</taxon>
        <taxon>Pentapetalae</taxon>
        <taxon>asterids</taxon>
        <taxon>campanulids</taxon>
        <taxon>Asterales</taxon>
        <taxon>Asteraceae</taxon>
        <taxon>Asteroideae</taxon>
        <taxon>Heliantheae alliance</taxon>
        <taxon>Heliantheae</taxon>
        <taxon>Helianthus</taxon>
    </lineage>
</organism>
<comment type="caution">
    <text evidence="1">The sequence shown here is derived from an EMBL/GenBank/DDBJ whole genome shotgun (WGS) entry which is preliminary data.</text>
</comment>